<evidence type="ECO:0000256" key="2">
    <source>
        <dbReference type="ARBA" id="ARBA00022771"/>
    </source>
</evidence>
<feature type="region of interest" description="Disordered" evidence="5">
    <location>
        <begin position="52"/>
        <end position="75"/>
    </location>
</feature>
<evidence type="ECO:0000256" key="1">
    <source>
        <dbReference type="ARBA" id="ARBA00022723"/>
    </source>
</evidence>
<accession>A0AAJ0BL15</accession>
<evidence type="ECO:0000256" key="6">
    <source>
        <dbReference type="SAM" id="Phobius"/>
    </source>
</evidence>
<dbReference type="CDD" id="cd16454">
    <property type="entry name" value="RING-H2_PA-TM-RING"/>
    <property type="match status" value="1"/>
</dbReference>
<dbReference type="InterPro" id="IPR013083">
    <property type="entry name" value="Znf_RING/FYVE/PHD"/>
</dbReference>
<keyword evidence="2 4" id="KW-0863">Zinc-finger</keyword>
<keyword evidence="6" id="KW-1133">Transmembrane helix</keyword>
<dbReference type="InterPro" id="IPR051834">
    <property type="entry name" value="RING_finger_E3_ligase"/>
</dbReference>
<dbReference type="GO" id="GO:0008270">
    <property type="term" value="F:zinc ion binding"/>
    <property type="evidence" value="ECO:0007669"/>
    <property type="project" value="UniProtKB-KW"/>
</dbReference>
<feature type="compositionally biased region" description="Polar residues" evidence="5">
    <location>
        <begin position="160"/>
        <end position="178"/>
    </location>
</feature>
<dbReference type="GO" id="GO:0005634">
    <property type="term" value="C:nucleus"/>
    <property type="evidence" value="ECO:0007669"/>
    <property type="project" value="TreeGrafter"/>
</dbReference>
<keyword evidence="9" id="KW-1185">Reference proteome</keyword>
<keyword evidence="6" id="KW-0812">Transmembrane</keyword>
<dbReference type="SUPFAM" id="SSF57850">
    <property type="entry name" value="RING/U-box"/>
    <property type="match status" value="1"/>
</dbReference>
<dbReference type="EMBL" id="MU839830">
    <property type="protein sequence ID" value="KAK1757806.1"/>
    <property type="molecule type" value="Genomic_DNA"/>
</dbReference>
<keyword evidence="6" id="KW-0472">Membrane</keyword>
<dbReference type="AlphaFoldDB" id="A0AAJ0BL15"/>
<feature type="region of interest" description="Disordered" evidence="5">
    <location>
        <begin position="148"/>
        <end position="180"/>
    </location>
</feature>
<evidence type="ECO:0000313" key="9">
    <source>
        <dbReference type="Proteomes" id="UP001239445"/>
    </source>
</evidence>
<proteinExistence type="predicted"/>
<evidence type="ECO:0000313" key="8">
    <source>
        <dbReference type="EMBL" id="KAK1757806.1"/>
    </source>
</evidence>
<gene>
    <name evidence="8" type="ORF">QBC47DRAFT_377013</name>
</gene>
<feature type="domain" description="RING-type" evidence="7">
    <location>
        <begin position="190"/>
        <end position="232"/>
    </location>
</feature>
<dbReference type="Pfam" id="PF13639">
    <property type="entry name" value="zf-RING_2"/>
    <property type="match status" value="1"/>
</dbReference>
<dbReference type="Gene3D" id="3.30.40.10">
    <property type="entry name" value="Zinc/RING finger domain, C3HC4 (zinc finger)"/>
    <property type="match status" value="1"/>
</dbReference>
<feature type="region of interest" description="Disordered" evidence="5">
    <location>
        <begin position="247"/>
        <end position="266"/>
    </location>
</feature>
<organism evidence="8 9">
    <name type="scientific">Echria macrotheca</name>
    <dbReference type="NCBI Taxonomy" id="438768"/>
    <lineage>
        <taxon>Eukaryota</taxon>
        <taxon>Fungi</taxon>
        <taxon>Dikarya</taxon>
        <taxon>Ascomycota</taxon>
        <taxon>Pezizomycotina</taxon>
        <taxon>Sordariomycetes</taxon>
        <taxon>Sordariomycetidae</taxon>
        <taxon>Sordariales</taxon>
        <taxon>Schizotheciaceae</taxon>
        <taxon>Echria</taxon>
    </lineage>
</organism>
<dbReference type="GO" id="GO:0006511">
    <property type="term" value="P:ubiquitin-dependent protein catabolic process"/>
    <property type="evidence" value="ECO:0007669"/>
    <property type="project" value="TreeGrafter"/>
</dbReference>
<keyword evidence="1" id="KW-0479">Metal-binding</keyword>
<dbReference type="PANTHER" id="PTHR45931:SF3">
    <property type="entry name" value="RING ZINC FINGER-CONTAINING PROTEIN"/>
    <property type="match status" value="1"/>
</dbReference>
<evidence type="ECO:0000259" key="7">
    <source>
        <dbReference type="PROSITE" id="PS50089"/>
    </source>
</evidence>
<reference evidence="8" key="1">
    <citation type="submission" date="2023-06" db="EMBL/GenBank/DDBJ databases">
        <title>Genome-scale phylogeny and comparative genomics of the fungal order Sordariales.</title>
        <authorList>
            <consortium name="Lawrence Berkeley National Laboratory"/>
            <person name="Hensen N."/>
            <person name="Bonometti L."/>
            <person name="Westerberg I."/>
            <person name="Brannstrom I.O."/>
            <person name="Guillou S."/>
            <person name="Cros-Aarteil S."/>
            <person name="Calhoun S."/>
            <person name="Haridas S."/>
            <person name="Kuo A."/>
            <person name="Mondo S."/>
            <person name="Pangilinan J."/>
            <person name="Riley R."/>
            <person name="Labutti K."/>
            <person name="Andreopoulos B."/>
            <person name="Lipzen A."/>
            <person name="Chen C."/>
            <person name="Yanf M."/>
            <person name="Daum C."/>
            <person name="Ng V."/>
            <person name="Clum A."/>
            <person name="Steindorff A."/>
            <person name="Ohm R."/>
            <person name="Martin F."/>
            <person name="Silar P."/>
            <person name="Natvig D."/>
            <person name="Lalanne C."/>
            <person name="Gautier V."/>
            <person name="Ament-Velasquez S.L."/>
            <person name="Kruys A."/>
            <person name="Hutchinson M.I."/>
            <person name="Powell A.J."/>
            <person name="Barry K."/>
            <person name="Miller A.N."/>
            <person name="Grigoriev I.V."/>
            <person name="Debuchy R."/>
            <person name="Gladieux P."/>
            <person name="Thoren M.H."/>
            <person name="Johannesson H."/>
        </authorList>
    </citation>
    <scope>NUCLEOTIDE SEQUENCE</scope>
    <source>
        <strain evidence="8">PSN4</strain>
    </source>
</reference>
<evidence type="ECO:0000256" key="3">
    <source>
        <dbReference type="ARBA" id="ARBA00022833"/>
    </source>
</evidence>
<name>A0AAJ0BL15_9PEZI</name>
<sequence length="266" mass="28684">MPPQSNTRSGSGGNSGLPGGTTIAIVLIIVIPSILLLGLCCARKTRYFARLRGAPPEVPPPPTRRKQPTVVAGEESLKSMPVVQYDPDLFAASEERLEEGRGGHTEPSTTTTVDEKKRRILPRLEVQETLATLFGRVRTTLLSLSSRLRQSQTRSRLPSKKQSGSTSSLETPEASSAESKARTRMAMQTCAVCTEDFVAGVDVRQLHCGHIFHPHCIDPWLVSFAATCPLCRIDLRVQEAEEGLPEPPRAVVAGSSLAASPPAEVV</sequence>
<dbReference type="SMART" id="SM00184">
    <property type="entry name" value="RING"/>
    <property type="match status" value="1"/>
</dbReference>
<dbReference type="InterPro" id="IPR001841">
    <property type="entry name" value="Znf_RING"/>
</dbReference>
<evidence type="ECO:0000256" key="4">
    <source>
        <dbReference type="PROSITE-ProRule" id="PRU00175"/>
    </source>
</evidence>
<keyword evidence="3" id="KW-0862">Zinc</keyword>
<dbReference type="PANTHER" id="PTHR45931">
    <property type="entry name" value="SI:CH211-59O9.10"/>
    <property type="match status" value="1"/>
</dbReference>
<dbReference type="Proteomes" id="UP001239445">
    <property type="component" value="Unassembled WGS sequence"/>
</dbReference>
<comment type="caution">
    <text evidence="8">The sequence shown here is derived from an EMBL/GenBank/DDBJ whole genome shotgun (WGS) entry which is preliminary data.</text>
</comment>
<feature type="transmembrane region" description="Helical" evidence="6">
    <location>
        <begin position="20"/>
        <end position="42"/>
    </location>
</feature>
<protein>
    <recommendedName>
        <fullName evidence="7">RING-type domain-containing protein</fullName>
    </recommendedName>
</protein>
<evidence type="ECO:0000256" key="5">
    <source>
        <dbReference type="SAM" id="MobiDB-lite"/>
    </source>
</evidence>
<feature type="region of interest" description="Disordered" evidence="5">
    <location>
        <begin position="96"/>
        <end position="115"/>
    </location>
</feature>
<dbReference type="GO" id="GO:0061630">
    <property type="term" value="F:ubiquitin protein ligase activity"/>
    <property type="evidence" value="ECO:0007669"/>
    <property type="project" value="TreeGrafter"/>
</dbReference>
<dbReference type="PROSITE" id="PS50089">
    <property type="entry name" value="ZF_RING_2"/>
    <property type="match status" value="1"/>
</dbReference>